<dbReference type="InterPro" id="IPR001763">
    <property type="entry name" value="Rhodanese-like_dom"/>
</dbReference>
<accession>B5I3Q4</accession>
<proteinExistence type="predicted"/>
<dbReference type="PROSITE" id="PS50206">
    <property type="entry name" value="RHODANESE_3"/>
    <property type="match status" value="1"/>
</dbReference>
<protein>
    <recommendedName>
        <fullName evidence="1">Rhodanese domain-containing protein</fullName>
    </recommendedName>
</protein>
<dbReference type="HOGENOM" id="CLU_1748687_0_0_11"/>
<dbReference type="eggNOG" id="ENOG5031MYM">
    <property type="taxonomic scope" value="Bacteria"/>
</dbReference>
<sequence length="149" mass="16330">MWRRGAGPPDDDWMGKRETPEEAVRRLGREAFGFLREAGFAGPHDIDGGFEYAGQGLRITIYYYFWKKEAEVVADVRVLDDSGLKVYAGIAQLYAECGFGAVNHLPGSADSARLADLRVRAFAAALGALLPFLLAPDRTALVRRASARP</sequence>
<feature type="domain" description="Rhodanese" evidence="1">
    <location>
        <begin position="31"/>
        <end position="61"/>
    </location>
</feature>
<evidence type="ECO:0000313" key="3">
    <source>
        <dbReference type="Proteomes" id="UP000002785"/>
    </source>
</evidence>
<evidence type="ECO:0000259" key="1">
    <source>
        <dbReference type="PROSITE" id="PS50206"/>
    </source>
</evidence>
<dbReference type="EMBL" id="CM000951">
    <property type="protein sequence ID" value="EDY59709.1"/>
    <property type="molecule type" value="Genomic_DNA"/>
</dbReference>
<evidence type="ECO:0000313" key="2">
    <source>
        <dbReference type="EMBL" id="EDY59709.1"/>
    </source>
</evidence>
<keyword evidence="3" id="KW-1185">Reference proteome</keyword>
<gene>
    <name evidence="2" type="ORF">SSEG_06299</name>
</gene>
<dbReference type="Proteomes" id="UP000002785">
    <property type="component" value="Chromosome"/>
</dbReference>
<reference evidence="2" key="1">
    <citation type="submission" date="2009-10" db="EMBL/GenBank/DDBJ databases">
        <title>The genome sequence of Streptomyces sviceus strain ATCC 29083.</title>
        <authorList>
            <consortium name="The Broad Institute Genome Sequencing Platform"/>
            <consortium name="Broad Institute Microbial Sequencing Center"/>
            <person name="Fischbach M."/>
            <person name="Godfrey P."/>
            <person name="Ward D."/>
            <person name="Young S."/>
            <person name="Zeng Q."/>
            <person name="Koehrsen M."/>
            <person name="Alvarado L."/>
            <person name="Berlin A.M."/>
            <person name="Bochicchio J."/>
            <person name="Borenstein D."/>
            <person name="Chapman S.B."/>
            <person name="Chen Z."/>
            <person name="Engels R."/>
            <person name="Freedman E."/>
            <person name="Gellesch M."/>
            <person name="Goldberg J."/>
            <person name="Griggs A."/>
            <person name="Gujja S."/>
            <person name="Heilman E.R."/>
            <person name="Heiman D.I."/>
            <person name="Hepburn T.A."/>
            <person name="Howarth C."/>
            <person name="Jen D."/>
            <person name="Larson L."/>
            <person name="Lewis B."/>
            <person name="Mehta T."/>
            <person name="Park D."/>
            <person name="Pearson M."/>
            <person name="Richards J."/>
            <person name="Roberts A."/>
            <person name="Saif S."/>
            <person name="Shea T.D."/>
            <person name="Shenoy N."/>
            <person name="Sisk P."/>
            <person name="Stolte C."/>
            <person name="Sykes S.N."/>
            <person name="Thomson T."/>
            <person name="Walk T."/>
            <person name="White J."/>
            <person name="Yandava C."/>
            <person name="Straight P."/>
            <person name="Clardy J."/>
            <person name="Hung D."/>
            <person name="Kolter R."/>
            <person name="Mekalanos J."/>
            <person name="Walker S."/>
            <person name="Walsh C.T."/>
            <person name="Wieland-Brown L.C."/>
            <person name="Haas B."/>
            <person name="Nusbaum C."/>
            <person name="Birren B."/>
        </authorList>
    </citation>
    <scope>NUCLEOTIDE SEQUENCE [LARGE SCALE GENOMIC DNA]</scope>
    <source>
        <strain evidence="2">ATCC 29083</strain>
    </source>
</reference>
<organism evidence="2 3">
    <name type="scientific">Streptomyces sviceus (strain ATCC 29083 / DSM 924 / JCM 4929 / NBRC 13980 / NCIMB 11184 / NRRL 5439 / UC 5370)</name>
    <dbReference type="NCBI Taxonomy" id="463191"/>
    <lineage>
        <taxon>Bacteria</taxon>
        <taxon>Bacillati</taxon>
        <taxon>Actinomycetota</taxon>
        <taxon>Actinomycetes</taxon>
        <taxon>Kitasatosporales</taxon>
        <taxon>Streptomycetaceae</taxon>
        <taxon>Streptomyces</taxon>
    </lineage>
</organism>
<name>B5I3Q4_STRX2</name>
<dbReference type="AlphaFoldDB" id="B5I3Q4"/>